<reference evidence="2 3" key="1">
    <citation type="journal article" date="2021" name="PeerJ">
        <title>Analysis of 44 Vibrio anguillarum genomes reveals high genetic diversity.</title>
        <authorList>
            <person name="Hansen M.J."/>
            <person name="Dalsgaard I."/>
        </authorList>
    </citation>
    <scope>NUCLEOTIDE SEQUENCE [LARGE SCALE GENOMIC DNA]</scope>
    <source>
        <strain evidence="2 3">040915-1/1B</strain>
    </source>
</reference>
<proteinExistence type="predicted"/>
<accession>A0ABR9Z7D1</accession>
<keyword evidence="1" id="KW-0812">Transmembrane</keyword>
<feature type="transmembrane region" description="Helical" evidence="1">
    <location>
        <begin position="7"/>
        <end position="28"/>
    </location>
</feature>
<evidence type="ECO:0000313" key="2">
    <source>
        <dbReference type="EMBL" id="MBF4374353.1"/>
    </source>
</evidence>
<keyword evidence="3" id="KW-1185">Reference proteome</keyword>
<sequence>MPSFMITILKAIVFAITVPIVFVGFVYTGFIRRGIWAVFRVFSMTFMLAINAITSQKNVSLGKTFVAIVVTVFLLYQTSFKLPYVHYLQYMETMNQQFEDVFVHRYDDDNEYRSLTFTENQLFKIQFSEDPKATMLPFYKPDTEDWRELSKDTDYQTKFYFWVQEMEFGRNLIPLPKLVYVVFILYGLWTAVCSKVFDWFLFGLFYRRPQ</sequence>
<dbReference type="Proteomes" id="UP000726136">
    <property type="component" value="Unassembled WGS sequence"/>
</dbReference>
<organism evidence="2 3">
    <name type="scientific">Vibrio anguillarum</name>
    <name type="common">Listonella anguillarum</name>
    <dbReference type="NCBI Taxonomy" id="55601"/>
    <lineage>
        <taxon>Bacteria</taxon>
        <taxon>Pseudomonadati</taxon>
        <taxon>Pseudomonadota</taxon>
        <taxon>Gammaproteobacteria</taxon>
        <taxon>Vibrionales</taxon>
        <taxon>Vibrionaceae</taxon>
        <taxon>Vibrio</taxon>
    </lineage>
</organism>
<evidence type="ECO:0000313" key="3">
    <source>
        <dbReference type="Proteomes" id="UP000726136"/>
    </source>
</evidence>
<protein>
    <submittedName>
        <fullName evidence="2">Uncharacterized protein</fullName>
    </submittedName>
</protein>
<keyword evidence="1" id="KW-1133">Transmembrane helix</keyword>
<keyword evidence="1" id="KW-0472">Membrane</keyword>
<evidence type="ECO:0000256" key="1">
    <source>
        <dbReference type="SAM" id="Phobius"/>
    </source>
</evidence>
<feature type="transmembrane region" description="Helical" evidence="1">
    <location>
        <begin position="65"/>
        <end position="84"/>
    </location>
</feature>
<dbReference type="EMBL" id="RDPI01000019">
    <property type="protein sequence ID" value="MBF4374353.1"/>
    <property type="molecule type" value="Genomic_DNA"/>
</dbReference>
<feature type="transmembrane region" description="Helical" evidence="1">
    <location>
        <begin position="34"/>
        <end position="53"/>
    </location>
</feature>
<gene>
    <name evidence="2" type="ORF">EAY46_14890</name>
</gene>
<name>A0ABR9Z7D1_VIBAN</name>
<dbReference type="RefSeq" id="WP_194663820.1">
    <property type="nucleotide sequence ID" value="NZ_RDPI01000019.1"/>
</dbReference>
<feature type="transmembrane region" description="Helical" evidence="1">
    <location>
        <begin position="178"/>
        <end position="206"/>
    </location>
</feature>
<comment type="caution">
    <text evidence="2">The sequence shown here is derived from an EMBL/GenBank/DDBJ whole genome shotgun (WGS) entry which is preliminary data.</text>
</comment>